<proteinExistence type="inferred from homology"/>
<dbReference type="Gene3D" id="3.90.550.10">
    <property type="entry name" value="Spore Coat Polysaccharide Biosynthesis Protein SpsA, Chain A"/>
    <property type="match status" value="1"/>
</dbReference>
<dbReference type="Proteomes" id="UP000322165">
    <property type="component" value="Unassembled WGS sequence"/>
</dbReference>
<dbReference type="GO" id="GO:0016757">
    <property type="term" value="F:glycosyltransferase activity"/>
    <property type="evidence" value="ECO:0007669"/>
    <property type="project" value="UniProtKB-KW"/>
</dbReference>
<keyword evidence="2" id="KW-0328">Glycosyltransferase</keyword>
<dbReference type="Pfam" id="PF00535">
    <property type="entry name" value="Glycos_transf_2"/>
    <property type="match status" value="1"/>
</dbReference>
<dbReference type="InterPro" id="IPR001173">
    <property type="entry name" value="Glyco_trans_2-like"/>
</dbReference>
<comment type="similarity">
    <text evidence="1">Belongs to the glycosyltransferase 2 family.</text>
</comment>
<evidence type="ECO:0000256" key="1">
    <source>
        <dbReference type="ARBA" id="ARBA00006739"/>
    </source>
</evidence>
<evidence type="ECO:0000256" key="3">
    <source>
        <dbReference type="ARBA" id="ARBA00022679"/>
    </source>
</evidence>
<keyword evidence="3 5" id="KW-0808">Transferase</keyword>
<keyword evidence="6" id="KW-1185">Reference proteome</keyword>
<comment type="caution">
    <text evidence="5">The sequence shown here is derived from an EMBL/GenBank/DDBJ whole genome shotgun (WGS) entry which is preliminary data.</text>
</comment>
<dbReference type="PANTHER" id="PTHR43179:SF12">
    <property type="entry name" value="GALACTOFURANOSYLTRANSFERASE GLFT2"/>
    <property type="match status" value="1"/>
</dbReference>
<gene>
    <name evidence="5" type="ORF">F0415_06930</name>
</gene>
<evidence type="ECO:0000313" key="5">
    <source>
        <dbReference type="EMBL" id="KAA2284977.1"/>
    </source>
</evidence>
<evidence type="ECO:0000256" key="2">
    <source>
        <dbReference type="ARBA" id="ARBA00022676"/>
    </source>
</evidence>
<protein>
    <submittedName>
        <fullName evidence="5">Glycosyltransferase</fullName>
    </submittedName>
</protein>
<evidence type="ECO:0000313" key="6">
    <source>
        <dbReference type="Proteomes" id="UP000322165"/>
    </source>
</evidence>
<reference evidence="5 6" key="2">
    <citation type="submission" date="2019-09" db="EMBL/GenBank/DDBJ databases">
        <authorList>
            <person name="Mazur A."/>
        </authorList>
    </citation>
    <scope>NUCLEOTIDE SEQUENCE [LARGE SCALE GENOMIC DNA]</scope>
    <source>
        <strain evidence="5 6">3729k</strain>
    </source>
</reference>
<organism evidence="5 6">
    <name type="scientific">Arenimonas fontis</name>
    <dbReference type="NCBI Taxonomy" id="2608255"/>
    <lineage>
        <taxon>Bacteria</taxon>
        <taxon>Pseudomonadati</taxon>
        <taxon>Pseudomonadota</taxon>
        <taxon>Gammaproteobacteria</taxon>
        <taxon>Lysobacterales</taxon>
        <taxon>Lysobacteraceae</taxon>
        <taxon>Arenimonas</taxon>
    </lineage>
</organism>
<dbReference type="RefSeq" id="WP_149860476.1">
    <property type="nucleotide sequence ID" value="NZ_VUOD01000004.1"/>
</dbReference>
<reference evidence="5 6" key="1">
    <citation type="submission" date="2019-09" db="EMBL/GenBank/DDBJ databases">
        <title>Arenimonas chukotkensis sp. nov., a bacterium isolated from Chukotka hot spring, Arctic region, Russia.</title>
        <authorList>
            <person name="Zayulina K.S."/>
            <person name="Prokofeva M.I."/>
            <person name="Elcheninov A.G."/>
            <person name="Novikov A."/>
            <person name="Kochetkova T.V."/>
            <person name="Kublanov I.V."/>
        </authorList>
    </citation>
    <scope>NUCLEOTIDE SEQUENCE [LARGE SCALE GENOMIC DNA]</scope>
    <source>
        <strain evidence="5 6">3729k</strain>
    </source>
</reference>
<evidence type="ECO:0000259" key="4">
    <source>
        <dbReference type="Pfam" id="PF00535"/>
    </source>
</evidence>
<dbReference type="EMBL" id="VUOD01000004">
    <property type="protein sequence ID" value="KAA2284977.1"/>
    <property type="molecule type" value="Genomic_DNA"/>
</dbReference>
<dbReference type="SUPFAM" id="SSF53448">
    <property type="entry name" value="Nucleotide-diphospho-sugar transferases"/>
    <property type="match status" value="1"/>
</dbReference>
<sequence>MLPTVIVPIRGALAALDACLAALDRSLDAGAVVLLADDASGDPRAAGLLSGWCAGTRLAARHLRGERPRGLPAACNAAFAEAGESDVVLLAPDVLPAGEWLSAFAAAARDAGDVASLSAWSNDGEICGFPQFCEPSPPPADPAELQRAAVAGRTRVPAQLPAAAGPAVLLRREALRRFGDFDAVTFRHLEQALADWCRRADAMGWRHLLCESVFVARRSAESAPVTPDQAEDLARLLARWPDQHERMARFILEDPLRSARRALQESLDELARTGPQGDLFGRSSP</sequence>
<dbReference type="AlphaFoldDB" id="A0A5B2ZAJ4"/>
<dbReference type="InterPro" id="IPR029044">
    <property type="entry name" value="Nucleotide-diphossugar_trans"/>
</dbReference>
<feature type="domain" description="Glycosyltransferase 2-like" evidence="4">
    <location>
        <begin position="4"/>
        <end position="118"/>
    </location>
</feature>
<name>A0A5B2ZAJ4_9GAMM</name>
<dbReference type="PANTHER" id="PTHR43179">
    <property type="entry name" value="RHAMNOSYLTRANSFERASE WBBL"/>
    <property type="match status" value="1"/>
</dbReference>
<accession>A0A5B2ZAJ4</accession>